<dbReference type="InterPro" id="IPR050861">
    <property type="entry name" value="Dihydroxyacetone_Kinase"/>
</dbReference>
<feature type="domain" description="DhaK" evidence="6">
    <location>
        <begin position="10"/>
        <end position="358"/>
    </location>
</feature>
<dbReference type="GO" id="GO:0005829">
    <property type="term" value="C:cytosol"/>
    <property type="evidence" value="ECO:0007669"/>
    <property type="project" value="TreeGrafter"/>
</dbReference>
<dbReference type="InterPro" id="IPR004006">
    <property type="entry name" value="DhaK_dom"/>
</dbReference>
<keyword evidence="2" id="KW-0808">Transferase</keyword>
<dbReference type="Pfam" id="PF02733">
    <property type="entry name" value="Dak1"/>
    <property type="match status" value="1"/>
</dbReference>
<evidence type="ECO:0000313" key="8">
    <source>
        <dbReference type="Proteomes" id="UP000076532"/>
    </source>
</evidence>
<proteinExistence type="inferred from homology"/>
<dbReference type="PANTHER" id="PTHR28629">
    <property type="entry name" value="TRIOKINASE/FMN CYCLASE"/>
    <property type="match status" value="1"/>
</dbReference>
<evidence type="ECO:0000256" key="2">
    <source>
        <dbReference type="ARBA" id="ARBA00022679"/>
    </source>
</evidence>
<dbReference type="GO" id="GO:0019563">
    <property type="term" value="P:glycerol catabolic process"/>
    <property type="evidence" value="ECO:0007669"/>
    <property type="project" value="TreeGrafter"/>
</dbReference>
<evidence type="ECO:0000259" key="6">
    <source>
        <dbReference type="PROSITE" id="PS51481"/>
    </source>
</evidence>
<dbReference type="GO" id="GO:0004371">
    <property type="term" value="F:glycerone kinase activity"/>
    <property type="evidence" value="ECO:0007669"/>
    <property type="project" value="InterPro"/>
</dbReference>
<keyword evidence="4" id="KW-0418">Kinase</keyword>
<name>A0A166TG22_9AGAM</name>
<dbReference type="PROSITE" id="PS51481">
    <property type="entry name" value="DHAK"/>
    <property type="match status" value="1"/>
</dbReference>
<dbReference type="PANTHER" id="PTHR28629:SF14">
    <property type="entry name" value="DIHYDROXYACETONE KINASE 1"/>
    <property type="match status" value="1"/>
</dbReference>
<dbReference type="Proteomes" id="UP000076532">
    <property type="component" value="Unassembled WGS sequence"/>
</dbReference>
<comment type="similarity">
    <text evidence="1">Belongs to the dihydroxyacetone kinase (DAK) family.</text>
</comment>
<dbReference type="OrthoDB" id="1724672at2759"/>
<evidence type="ECO:0000313" key="7">
    <source>
        <dbReference type="EMBL" id="KZP30579.1"/>
    </source>
</evidence>
<evidence type="ECO:0000256" key="5">
    <source>
        <dbReference type="ARBA" id="ARBA00022840"/>
    </source>
</evidence>
<keyword evidence="5" id="KW-0067">ATP-binding</keyword>
<keyword evidence="8" id="KW-1185">Reference proteome</keyword>
<dbReference type="Gene3D" id="3.30.1180.20">
    <property type="entry name" value="Dihydroxyacetone kinase, domain 2"/>
    <property type="match status" value="1"/>
</dbReference>
<evidence type="ECO:0000256" key="1">
    <source>
        <dbReference type="ARBA" id="ARBA00008757"/>
    </source>
</evidence>
<accession>A0A166TG22</accession>
<evidence type="ECO:0000256" key="4">
    <source>
        <dbReference type="ARBA" id="ARBA00022777"/>
    </source>
</evidence>
<evidence type="ECO:0000256" key="3">
    <source>
        <dbReference type="ARBA" id="ARBA00022741"/>
    </source>
</evidence>
<sequence length="384" mass="41076">MAGNRIMRDEPTSVHRPLEQRFQIFDKGTMQPSIKLFQVVHLTARNRSHVALLCGGGSGYEPAHAGFVGKGMLTAAVCINIFASPNASPVRRSIDLVDNEQGTLIVVKNYAGDVMNVGLSKEQYAALHPEKATRLKFEIVGNDVAVEKAQDDIVGRRGLAGTCILYKIAGALAGTYVSLDDATATFVQWALKSCDVTTKTDLGPGTAATESHLKADEIEIGMGIHNESGHKRLSPAPPFNELVPNLLELLTSTTDSERSFIPFQGKGDRVVLLVNNLGGLSELELGGVVNQARVDLEACLEGKGIKIERVLAGTLMTSLNMPGFSLTPLLLPSGNENAGPSAERILDIMDADTIAPGWRGPLNQRTGGIVQYSILEKPSKIEIG</sequence>
<dbReference type="FunFam" id="3.40.50.10440:FF:000001">
    <property type="entry name" value="Dihydroxyacetone kinase, DhaK subunit"/>
    <property type="match status" value="1"/>
</dbReference>
<dbReference type="STRING" id="436010.A0A166TG22"/>
<dbReference type="EMBL" id="KV417493">
    <property type="protein sequence ID" value="KZP30579.1"/>
    <property type="molecule type" value="Genomic_DNA"/>
</dbReference>
<organism evidence="7 8">
    <name type="scientific">Athelia psychrophila</name>
    <dbReference type="NCBI Taxonomy" id="1759441"/>
    <lineage>
        <taxon>Eukaryota</taxon>
        <taxon>Fungi</taxon>
        <taxon>Dikarya</taxon>
        <taxon>Basidiomycota</taxon>
        <taxon>Agaricomycotina</taxon>
        <taxon>Agaricomycetes</taxon>
        <taxon>Agaricomycetidae</taxon>
        <taxon>Atheliales</taxon>
        <taxon>Atheliaceae</taxon>
        <taxon>Athelia</taxon>
    </lineage>
</organism>
<dbReference type="SUPFAM" id="SSF82549">
    <property type="entry name" value="DAK1/DegV-like"/>
    <property type="match status" value="1"/>
</dbReference>
<gene>
    <name evidence="7" type="ORF">FIBSPDRAFT_884116</name>
</gene>
<keyword evidence="3" id="KW-0547">Nucleotide-binding</keyword>
<dbReference type="GO" id="GO:0005524">
    <property type="term" value="F:ATP binding"/>
    <property type="evidence" value="ECO:0007669"/>
    <property type="project" value="UniProtKB-KW"/>
</dbReference>
<dbReference type="AlphaFoldDB" id="A0A166TG22"/>
<dbReference type="FunFam" id="3.30.1180.20:FF:000001">
    <property type="entry name" value="Dihydroxyacetone kinase 1"/>
    <property type="match status" value="1"/>
</dbReference>
<protein>
    <submittedName>
        <fullName evidence="7">DAK1/DegV-like protein</fullName>
    </submittedName>
</protein>
<dbReference type="Gene3D" id="3.40.50.10440">
    <property type="entry name" value="Dihydroxyacetone kinase, domain 1"/>
    <property type="match status" value="1"/>
</dbReference>
<reference evidence="7 8" key="1">
    <citation type="journal article" date="2016" name="Mol. Biol. Evol.">
        <title>Comparative Genomics of Early-Diverging Mushroom-Forming Fungi Provides Insights into the Origins of Lignocellulose Decay Capabilities.</title>
        <authorList>
            <person name="Nagy L.G."/>
            <person name="Riley R."/>
            <person name="Tritt A."/>
            <person name="Adam C."/>
            <person name="Daum C."/>
            <person name="Floudas D."/>
            <person name="Sun H."/>
            <person name="Yadav J.S."/>
            <person name="Pangilinan J."/>
            <person name="Larsson K.H."/>
            <person name="Matsuura K."/>
            <person name="Barry K."/>
            <person name="Labutti K."/>
            <person name="Kuo R."/>
            <person name="Ohm R.A."/>
            <person name="Bhattacharya S.S."/>
            <person name="Shirouzu T."/>
            <person name="Yoshinaga Y."/>
            <person name="Martin F.M."/>
            <person name="Grigoriev I.V."/>
            <person name="Hibbett D.S."/>
        </authorList>
    </citation>
    <scope>NUCLEOTIDE SEQUENCE [LARGE SCALE GENOMIC DNA]</scope>
    <source>
        <strain evidence="7 8">CBS 109695</strain>
    </source>
</reference>